<feature type="compositionally biased region" description="Polar residues" evidence="1">
    <location>
        <begin position="85"/>
        <end position="99"/>
    </location>
</feature>
<dbReference type="WBParaSite" id="L893_g31456.t1">
    <property type="protein sequence ID" value="L893_g31456.t1"/>
    <property type="gene ID" value="L893_g31456"/>
</dbReference>
<dbReference type="AlphaFoldDB" id="A0A1I7ZZF9"/>
<evidence type="ECO:0000313" key="3">
    <source>
        <dbReference type="WBParaSite" id="L893_g31456.t1"/>
    </source>
</evidence>
<keyword evidence="2" id="KW-1185">Reference proteome</keyword>
<feature type="region of interest" description="Disordered" evidence="1">
    <location>
        <begin position="74"/>
        <end position="106"/>
    </location>
</feature>
<evidence type="ECO:0000256" key="1">
    <source>
        <dbReference type="SAM" id="MobiDB-lite"/>
    </source>
</evidence>
<evidence type="ECO:0000313" key="2">
    <source>
        <dbReference type="Proteomes" id="UP000095287"/>
    </source>
</evidence>
<dbReference type="Proteomes" id="UP000095287">
    <property type="component" value="Unplaced"/>
</dbReference>
<reference evidence="3" key="1">
    <citation type="submission" date="2016-11" db="UniProtKB">
        <authorList>
            <consortium name="WormBaseParasite"/>
        </authorList>
    </citation>
    <scope>IDENTIFICATION</scope>
</reference>
<organism evidence="2 3">
    <name type="scientific">Steinernema glaseri</name>
    <dbReference type="NCBI Taxonomy" id="37863"/>
    <lineage>
        <taxon>Eukaryota</taxon>
        <taxon>Metazoa</taxon>
        <taxon>Ecdysozoa</taxon>
        <taxon>Nematoda</taxon>
        <taxon>Chromadorea</taxon>
        <taxon>Rhabditida</taxon>
        <taxon>Tylenchina</taxon>
        <taxon>Panagrolaimomorpha</taxon>
        <taxon>Strongyloidoidea</taxon>
        <taxon>Steinernematidae</taxon>
        <taxon>Steinernema</taxon>
    </lineage>
</organism>
<sequence>MSRDPLNFEESGIHLRTKIPDPVPRAYLVAGLLVPLDDVVVARGADAAPVDVDRGRDLIDGARFFSRHQPGMLRGESREGVLQRGFTTTDNEATQFENPDSSRSRI</sequence>
<protein>
    <submittedName>
        <fullName evidence="3">Pirin_C domain-containing protein</fullName>
    </submittedName>
</protein>
<accession>A0A1I7ZZF9</accession>
<proteinExistence type="predicted"/>
<name>A0A1I7ZZF9_9BILA</name>